<proteinExistence type="predicted"/>
<reference evidence="1" key="1">
    <citation type="submission" date="2022-07" db="EMBL/GenBank/DDBJ databases">
        <title>Genome Sequence of Lecanicillium saksenae.</title>
        <authorList>
            <person name="Buettner E."/>
        </authorList>
    </citation>
    <scope>NUCLEOTIDE SEQUENCE</scope>
    <source>
        <strain evidence="1">VT-O1</strain>
    </source>
</reference>
<organism evidence="1 2">
    <name type="scientific">Lecanicillium saksenae</name>
    <dbReference type="NCBI Taxonomy" id="468837"/>
    <lineage>
        <taxon>Eukaryota</taxon>
        <taxon>Fungi</taxon>
        <taxon>Dikarya</taxon>
        <taxon>Ascomycota</taxon>
        <taxon>Pezizomycotina</taxon>
        <taxon>Sordariomycetes</taxon>
        <taxon>Hypocreomycetidae</taxon>
        <taxon>Hypocreales</taxon>
        <taxon>Cordycipitaceae</taxon>
        <taxon>Lecanicillium</taxon>
    </lineage>
</organism>
<protein>
    <submittedName>
        <fullName evidence="1">Uncharacterized protein</fullName>
    </submittedName>
</protein>
<gene>
    <name evidence="1" type="ORF">NLG97_g2061</name>
</gene>
<evidence type="ECO:0000313" key="1">
    <source>
        <dbReference type="EMBL" id="KAJ3497234.1"/>
    </source>
</evidence>
<sequence>MSDATMNTRTTVTGGLQQIGVGLKIGTVIVTVGGVGTTPPEHWTNSNGEQWLRTLDASYAPDIAILSFANKLAVGNVLSFEELDNQGRLLRNELNGIVQDAALAKCPIVLVAHSLGGLLIKRALWLATAGEISQGYQNIIPRISSIILMGCPHSISQNLQDWVSVETILQKFTKGKKVVLEQKCMESLAEDCKNFEETLNKSNIQLLTICESKGTSKQVLGKKTMFVDRRLATVGHERETVIEETANHRDLCLMSGSTIALGVTFDVLHMAIDTTRRSIARSSPKAGKPSVFGISTVPDNNSDDENTEYVLVTSQSGDERNQDSSMSVITSPDAMSSTNKASWTRKATTGSEKLNAELIAALRDFTIEQRDPTLPCRYIPFPQDPVFSGREDILMNIRQTLVVSAQDGSGDSSSGSSDIILPLNVYSLCGPGGMGKTSIANEFVHKYGQEFDAIFWVAADQESKLFDSFREISLKLGIVTEGDGKDPTAIRETLLAWLANPLKSYQHMDHTKPEMATWLMVFDNVDRADTLEEFWPKDAAGSVLVTCRDPMVKSSIHLRNSGVVVPELSDREGAALLLRLTGRENDNNDIADAPKVVQALGKYPLAIAQMSGVIMAREMSFSEFLGLYSEESERREIIDTSEGQSASLRRYNQTLSTVWALDDLKEGRALLEVISFLDPDSIPETLLEKNPACADWDRYPHTSGQYTKARAELTSRSLIYRNRDKKTLRVHRLIQDTMRTQMTDETYNEVYSRVVDMLRVRWPRVLHGFGNVQTHWLQNAELWAHCLSAFRYTERFDPQTTALASRVNWMNFVLDILMFCAADSRFAEGPEILSFFTFLRNTAKERNPSVELQLVDASFHFHRGELEMHINNHQRPYVDLGLCVQQLETLLDGEAKRSDSYFGVAINEFGCACMMIWKHEEALHEFERSYTVLKNLQRPTKQETTMAQINMAFVYDNLGHHEKAADMFEKALEERIEELGEDDYSSFVNGKLYLGWGNALAAQGRLDDSFKLHVRCLEHYKRSMGNLHHRTGDGCVKAADHFARIGDSPTALALLDQALKIFYLDTYHNSEAARAHYKKGRIFHRTGQGEDSEAEFEKALRIYNSMVPPEDQADKIEDLDDEDFDHWIMFWSR</sequence>
<name>A0ACC1R1Z0_9HYPO</name>
<evidence type="ECO:0000313" key="2">
    <source>
        <dbReference type="Proteomes" id="UP001148737"/>
    </source>
</evidence>
<accession>A0ACC1R1Z0</accession>
<keyword evidence="2" id="KW-1185">Reference proteome</keyword>
<dbReference type="Proteomes" id="UP001148737">
    <property type="component" value="Unassembled WGS sequence"/>
</dbReference>
<comment type="caution">
    <text evidence="1">The sequence shown here is derived from an EMBL/GenBank/DDBJ whole genome shotgun (WGS) entry which is preliminary data.</text>
</comment>
<dbReference type="EMBL" id="JANAKD010000126">
    <property type="protein sequence ID" value="KAJ3497234.1"/>
    <property type="molecule type" value="Genomic_DNA"/>
</dbReference>